<dbReference type="Proteomes" id="UP000241690">
    <property type="component" value="Unassembled WGS sequence"/>
</dbReference>
<organism evidence="1 2">
    <name type="scientific">Trichoderma harzianum CBS 226.95</name>
    <dbReference type="NCBI Taxonomy" id="983964"/>
    <lineage>
        <taxon>Eukaryota</taxon>
        <taxon>Fungi</taxon>
        <taxon>Dikarya</taxon>
        <taxon>Ascomycota</taxon>
        <taxon>Pezizomycotina</taxon>
        <taxon>Sordariomycetes</taxon>
        <taxon>Hypocreomycetidae</taxon>
        <taxon>Hypocreales</taxon>
        <taxon>Hypocreaceae</taxon>
        <taxon>Trichoderma</taxon>
    </lineage>
</organism>
<evidence type="ECO:0000313" key="1">
    <source>
        <dbReference type="EMBL" id="PTB50608.1"/>
    </source>
</evidence>
<dbReference type="GeneID" id="36628368"/>
<dbReference type="AlphaFoldDB" id="A0A2T4A0Q1"/>
<accession>A0A2T4A0Q1</accession>
<dbReference type="RefSeq" id="XP_024770285.1">
    <property type="nucleotide sequence ID" value="XM_024919799.1"/>
</dbReference>
<sequence length="56" mass="6325">MTTEYSGDKLPPAMWALPSTSTQRQDCVNSPTDGLLCRTESCIRLWLISMTMIFQV</sequence>
<reference evidence="1 2" key="1">
    <citation type="submission" date="2016-07" db="EMBL/GenBank/DDBJ databases">
        <title>Multiple horizontal gene transfer events from other fungi enriched the ability of initially mycotrophic Trichoderma (Ascomycota) to feed on dead plant biomass.</title>
        <authorList>
            <consortium name="DOE Joint Genome Institute"/>
            <person name="Aerts A."/>
            <person name="Atanasova L."/>
            <person name="Chenthamara K."/>
            <person name="Zhang J."/>
            <person name="Grujic M."/>
            <person name="Henrissat B."/>
            <person name="Kuo A."/>
            <person name="Salamov A."/>
            <person name="Lipzen A."/>
            <person name="Labutti K."/>
            <person name="Barry K."/>
            <person name="Miao Y."/>
            <person name="Rahimi M.J."/>
            <person name="Shen Q."/>
            <person name="Grigoriev I.V."/>
            <person name="Kubicek C.P."/>
            <person name="Druzhinina I.S."/>
        </authorList>
    </citation>
    <scope>NUCLEOTIDE SEQUENCE [LARGE SCALE GENOMIC DNA]</scope>
    <source>
        <strain evidence="1 2">CBS 226.95</strain>
    </source>
</reference>
<proteinExistence type="predicted"/>
<evidence type="ECO:0000313" key="2">
    <source>
        <dbReference type="Proteomes" id="UP000241690"/>
    </source>
</evidence>
<gene>
    <name evidence="1" type="ORF">M431DRAFT_512206</name>
</gene>
<name>A0A2T4A0Q1_TRIHA</name>
<protein>
    <submittedName>
        <fullName evidence="1">Uncharacterized protein</fullName>
    </submittedName>
</protein>
<keyword evidence="2" id="KW-1185">Reference proteome</keyword>
<dbReference type="EMBL" id="KZ679688">
    <property type="protein sequence ID" value="PTB50608.1"/>
    <property type="molecule type" value="Genomic_DNA"/>
</dbReference>